<evidence type="ECO:0000256" key="1">
    <source>
        <dbReference type="SAM" id="SignalP"/>
    </source>
</evidence>
<evidence type="ECO:0000313" key="3">
    <source>
        <dbReference type="Proteomes" id="UP000632828"/>
    </source>
</evidence>
<feature type="chain" id="PRO_5035273330" description="6-bladed beta-propeller" evidence="1">
    <location>
        <begin position="26"/>
        <end position="293"/>
    </location>
</feature>
<dbReference type="GO" id="GO:0008270">
    <property type="term" value="F:zinc ion binding"/>
    <property type="evidence" value="ECO:0007669"/>
    <property type="project" value="UniProtKB-KW"/>
</dbReference>
<evidence type="ECO:0008006" key="4">
    <source>
        <dbReference type="Google" id="ProtNLM"/>
    </source>
</evidence>
<dbReference type="PANTHER" id="PTHR24104">
    <property type="entry name" value="E3 UBIQUITIN-PROTEIN LIGASE NHLRC1-RELATED"/>
    <property type="match status" value="1"/>
</dbReference>
<comment type="caution">
    <text evidence="2">The sequence shown here is derived from an EMBL/GenBank/DDBJ whole genome shotgun (WGS) entry which is preliminary data.</text>
</comment>
<dbReference type="Gene3D" id="2.120.10.30">
    <property type="entry name" value="TolB, C-terminal domain"/>
    <property type="match status" value="2"/>
</dbReference>
<keyword evidence="1" id="KW-0732">Signal</keyword>
<protein>
    <recommendedName>
        <fullName evidence="4">6-bladed beta-propeller</fullName>
    </recommendedName>
</protein>
<dbReference type="SUPFAM" id="SSF63829">
    <property type="entry name" value="Calcium-dependent phosphotriesterase"/>
    <property type="match status" value="1"/>
</dbReference>
<evidence type="ECO:0000313" key="2">
    <source>
        <dbReference type="EMBL" id="MBD1401094.1"/>
    </source>
</evidence>
<name>A0A8J6R683_9BACT</name>
<dbReference type="Proteomes" id="UP000632828">
    <property type="component" value="Unassembled WGS sequence"/>
</dbReference>
<dbReference type="RefSeq" id="WP_191156318.1">
    <property type="nucleotide sequence ID" value="NZ_JACWUN010000011.1"/>
</dbReference>
<dbReference type="EMBL" id="JACWUN010000011">
    <property type="protein sequence ID" value="MBD1401094.1"/>
    <property type="molecule type" value="Genomic_DNA"/>
</dbReference>
<organism evidence="2 3">
    <name type="scientific">Pelovirga terrestris</name>
    <dbReference type="NCBI Taxonomy" id="2771352"/>
    <lineage>
        <taxon>Bacteria</taxon>
        <taxon>Pseudomonadati</taxon>
        <taxon>Thermodesulfobacteriota</taxon>
        <taxon>Desulfuromonadia</taxon>
        <taxon>Geobacterales</taxon>
        <taxon>Geobacteraceae</taxon>
        <taxon>Pelovirga</taxon>
    </lineage>
</organism>
<gene>
    <name evidence="2" type="ORF">ICT70_10445</name>
</gene>
<proteinExistence type="predicted"/>
<accession>A0A8J6R683</accession>
<keyword evidence="3" id="KW-1185">Reference proteome</keyword>
<reference evidence="2" key="1">
    <citation type="submission" date="2020-09" db="EMBL/GenBank/DDBJ databases">
        <title>Pelobacter alkaliphilus sp. nov., a novel anaerobic arsenate-reducing bacterium from terrestrial mud volcano.</title>
        <authorList>
            <person name="Khomyakova M.A."/>
            <person name="Merkel A.Y."/>
            <person name="Slobodkin A.I."/>
        </authorList>
    </citation>
    <scope>NUCLEOTIDE SEQUENCE</scope>
    <source>
        <strain evidence="2">M08fum</strain>
    </source>
</reference>
<dbReference type="AlphaFoldDB" id="A0A8J6R683"/>
<sequence length="293" mass="32533">MKQRLTSIGIALVALVLLLPVAASAQSPWQWQQSLKVEQVGDSMYMPSAVAFDAAGERYYVVDTGRNRLVSFDREGRIIRAFTADDQLRSPFDMVRLTSGQLWVVEKGGNSLTLIDPAARLLETHQLLDGSRRVFPDRIAVQGQQLFVLDRAGGEVLRLGADLKVVQRFSCNSCNGGISDFVLAEDGLLALAGRDRKLLRFAADGSLQRTMELGPEVDFAVSVAIGPSGFIYVLDRHQNSVLVYDEAGRFRYRFLTTGHSTGRLYFARQVRFDPWGNLCVVDEGNGRVEIFSR</sequence>
<feature type="signal peptide" evidence="1">
    <location>
        <begin position="1"/>
        <end position="25"/>
    </location>
</feature>
<dbReference type="PANTHER" id="PTHR24104:SF25">
    <property type="entry name" value="PROTEIN LIN-41"/>
    <property type="match status" value="1"/>
</dbReference>
<dbReference type="InterPro" id="IPR011042">
    <property type="entry name" value="6-blade_b-propeller_TolB-like"/>
</dbReference>
<dbReference type="InterPro" id="IPR050952">
    <property type="entry name" value="TRIM-NHL_E3_ligases"/>
</dbReference>